<gene>
    <name evidence="1" type="ORF">GCM10009716_36560</name>
</gene>
<evidence type="ECO:0000313" key="2">
    <source>
        <dbReference type="Proteomes" id="UP001501303"/>
    </source>
</evidence>
<dbReference type="Proteomes" id="UP001501303">
    <property type="component" value="Unassembled WGS sequence"/>
</dbReference>
<dbReference type="RefSeq" id="WP_344263714.1">
    <property type="nucleotide sequence ID" value="NZ_BAAAMJ010000038.1"/>
</dbReference>
<proteinExistence type="predicted"/>
<organism evidence="1 2">
    <name type="scientific">Streptomyces sodiiphilus</name>
    <dbReference type="NCBI Taxonomy" id="226217"/>
    <lineage>
        <taxon>Bacteria</taxon>
        <taxon>Bacillati</taxon>
        <taxon>Actinomycetota</taxon>
        <taxon>Actinomycetes</taxon>
        <taxon>Kitasatosporales</taxon>
        <taxon>Streptomycetaceae</taxon>
        <taxon>Streptomyces</taxon>
    </lineage>
</organism>
<sequence length="54" mass="5800">MAYAKRIALYLLLVLALYAIIAHPVRSGEFVQLVFEAVSGAAHSTGRFLAGLLP</sequence>
<evidence type="ECO:0008006" key="3">
    <source>
        <dbReference type="Google" id="ProtNLM"/>
    </source>
</evidence>
<dbReference type="EMBL" id="BAAAMJ010000038">
    <property type="protein sequence ID" value="GAA1924933.1"/>
    <property type="molecule type" value="Genomic_DNA"/>
</dbReference>
<protein>
    <recommendedName>
        <fullName evidence="3">VanZ family protein</fullName>
    </recommendedName>
</protein>
<name>A0ABN2PMF4_9ACTN</name>
<accession>A0ABN2PMF4</accession>
<reference evidence="1 2" key="1">
    <citation type="journal article" date="2019" name="Int. J. Syst. Evol. Microbiol.">
        <title>The Global Catalogue of Microorganisms (GCM) 10K type strain sequencing project: providing services to taxonomists for standard genome sequencing and annotation.</title>
        <authorList>
            <consortium name="The Broad Institute Genomics Platform"/>
            <consortium name="The Broad Institute Genome Sequencing Center for Infectious Disease"/>
            <person name="Wu L."/>
            <person name="Ma J."/>
        </authorList>
    </citation>
    <scope>NUCLEOTIDE SEQUENCE [LARGE SCALE GENOMIC DNA]</scope>
    <source>
        <strain evidence="1 2">JCM 13581</strain>
    </source>
</reference>
<comment type="caution">
    <text evidence="1">The sequence shown here is derived from an EMBL/GenBank/DDBJ whole genome shotgun (WGS) entry which is preliminary data.</text>
</comment>
<keyword evidence="2" id="KW-1185">Reference proteome</keyword>
<evidence type="ECO:0000313" key="1">
    <source>
        <dbReference type="EMBL" id="GAA1924933.1"/>
    </source>
</evidence>